<dbReference type="Proteomes" id="UP001144323">
    <property type="component" value="Unassembled WGS sequence"/>
</dbReference>
<gene>
    <name evidence="1" type="ORF">LMG27198_43590</name>
</gene>
<reference evidence="1" key="1">
    <citation type="journal article" date="2023" name="Int. J. Syst. Evol. Microbiol.">
        <title>Methylocystis iwaonis sp. nov., a type II methane-oxidizing bacterium from surface soil of a rice paddy field in Japan, and emended description of the genus Methylocystis (ex Whittenbury et al. 1970) Bowman et al. 1993.</title>
        <authorList>
            <person name="Kaise H."/>
            <person name="Sawadogo J.B."/>
            <person name="Alam M.S."/>
            <person name="Ueno C."/>
            <person name="Dianou D."/>
            <person name="Shinjo R."/>
            <person name="Asakawa S."/>
        </authorList>
    </citation>
    <scope>NUCLEOTIDE SEQUENCE</scope>
    <source>
        <strain evidence="1">LMG27198</strain>
    </source>
</reference>
<protein>
    <submittedName>
        <fullName evidence="1">Uncharacterized protein</fullName>
    </submittedName>
</protein>
<dbReference type="EMBL" id="BSEC01000003">
    <property type="protein sequence ID" value="GLI95367.1"/>
    <property type="molecule type" value="Genomic_DNA"/>
</dbReference>
<keyword evidence="2" id="KW-1185">Reference proteome</keyword>
<dbReference type="AlphaFoldDB" id="A0A9W6GYB5"/>
<evidence type="ECO:0000313" key="1">
    <source>
        <dbReference type="EMBL" id="GLI95367.1"/>
    </source>
</evidence>
<organism evidence="1 2">
    <name type="scientific">Methylocystis echinoides</name>
    <dbReference type="NCBI Taxonomy" id="29468"/>
    <lineage>
        <taxon>Bacteria</taxon>
        <taxon>Pseudomonadati</taxon>
        <taxon>Pseudomonadota</taxon>
        <taxon>Alphaproteobacteria</taxon>
        <taxon>Hyphomicrobiales</taxon>
        <taxon>Methylocystaceae</taxon>
        <taxon>Methylocystis</taxon>
    </lineage>
</organism>
<proteinExistence type="predicted"/>
<dbReference type="AntiFam" id="ANF00222">
    <property type="entry name" value="Shadow ORF (opposite groL1)"/>
</dbReference>
<accession>A0A9W6GYB5</accession>
<name>A0A9W6GYB5_9HYPH</name>
<comment type="caution">
    <text evidence="1">The sequence shown here is derived from an EMBL/GenBank/DDBJ whole genome shotgun (WGS) entry which is preliminary data.</text>
</comment>
<sequence>MADAGHDVLFLARAVDDRGVLLVNPNALGATKYSERHILELDAKVFRDQLAAREDGDVFKHGLAAIAEARRLDGRDLEAAAQLVDDGRRQRLALNVLGDDEPWLMVATIRTVFSFTELRRLGFVPDRNQLMEVS</sequence>
<evidence type="ECO:0000313" key="2">
    <source>
        <dbReference type="Proteomes" id="UP001144323"/>
    </source>
</evidence>